<dbReference type="PANTHER" id="PTHR11610">
    <property type="entry name" value="LIPASE"/>
    <property type="match status" value="1"/>
</dbReference>
<reference evidence="6" key="1">
    <citation type="submission" date="2022-01" db="EMBL/GenBank/DDBJ databases">
        <authorList>
            <person name="King R."/>
        </authorList>
    </citation>
    <scope>NUCLEOTIDE SEQUENCE</scope>
</reference>
<dbReference type="PRINTS" id="PR00821">
    <property type="entry name" value="TAGLIPASE"/>
</dbReference>
<comment type="subcellular location">
    <subcellularLocation>
        <location evidence="1">Secreted</location>
    </subcellularLocation>
</comment>
<evidence type="ECO:0000256" key="1">
    <source>
        <dbReference type="ARBA" id="ARBA00004613"/>
    </source>
</evidence>
<feature type="domain" description="Lipase" evidence="5">
    <location>
        <begin position="22"/>
        <end position="255"/>
    </location>
</feature>
<dbReference type="InterPro" id="IPR033906">
    <property type="entry name" value="Lipase_N"/>
</dbReference>
<dbReference type="Pfam" id="PF00151">
    <property type="entry name" value="Lipase"/>
    <property type="match status" value="1"/>
</dbReference>
<accession>A0A9P0GSY2</accession>
<keyword evidence="7" id="KW-1185">Reference proteome</keyword>
<dbReference type="GO" id="GO:0017171">
    <property type="term" value="F:serine hydrolase activity"/>
    <property type="evidence" value="ECO:0007669"/>
    <property type="project" value="TreeGrafter"/>
</dbReference>
<sequence>MSSVLADKKDDKKSYYRSLPRVNFSKADAQNDDVIYTLFTKTSPTEGQNVNEGTSNSIIKEKDVPTVLIIHGWTTDDTSPWYRPLRDEYFKQGPHNIIFLNWSKAGNKTYHVSSANVRPVGKSIAQFLVASKVNLSKVHLIGHSLGSQLTCYIGQFVQELSGRKVGRITALDPAGPLWSNPDMSERERLSYHDADFVDVIHTDIQLSGYTKPIGHVDFYPNEGKHQPGCPSIEEDSNCSHARSTLFFIESVATKAISKEAIFNEDEHFFVTVTPKRDGKEVIFGQHVDKSARGVYYIKTNAAKPFLNENK</sequence>
<dbReference type="GO" id="GO:0016042">
    <property type="term" value="P:lipid catabolic process"/>
    <property type="evidence" value="ECO:0007669"/>
    <property type="project" value="TreeGrafter"/>
</dbReference>
<dbReference type="GO" id="GO:0005615">
    <property type="term" value="C:extracellular space"/>
    <property type="evidence" value="ECO:0007669"/>
    <property type="project" value="TreeGrafter"/>
</dbReference>
<comment type="similarity">
    <text evidence="2 4">Belongs to the AB hydrolase superfamily. Lipase family.</text>
</comment>
<evidence type="ECO:0000313" key="7">
    <source>
        <dbReference type="Proteomes" id="UP001153709"/>
    </source>
</evidence>
<dbReference type="Gene3D" id="3.40.50.1820">
    <property type="entry name" value="alpha/beta hydrolase"/>
    <property type="match status" value="1"/>
</dbReference>
<dbReference type="AlphaFoldDB" id="A0A9P0GSY2"/>
<evidence type="ECO:0000256" key="2">
    <source>
        <dbReference type="ARBA" id="ARBA00010701"/>
    </source>
</evidence>
<evidence type="ECO:0000259" key="5">
    <source>
        <dbReference type="Pfam" id="PF00151"/>
    </source>
</evidence>
<protein>
    <recommendedName>
        <fullName evidence="5">Lipase domain-containing protein</fullName>
    </recommendedName>
</protein>
<dbReference type="InterPro" id="IPR029058">
    <property type="entry name" value="AB_hydrolase_fold"/>
</dbReference>
<proteinExistence type="inferred from homology"/>
<dbReference type="PANTHER" id="PTHR11610:SF173">
    <property type="entry name" value="LIPASE DOMAIN-CONTAINING PROTEIN-RELATED"/>
    <property type="match status" value="1"/>
</dbReference>
<dbReference type="InterPro" id="IPR013818">
    <property type="entry name" value="Lipase"/>
</dbReference>
<dbReference type="SUPFAM" id="SSF53474">
    <property type="entry name" value="alpha/beta-Hydrolases"/>
    <property type="match status" value="1"/>
</dbReference>
<gene>
    <name evidence="6" type="ORF">DIABBA_LOCUS4522</name>
</gene>
<dbReference type="GO" id="GO:0016298">
    <property type="term" value="F:lipase activity"/>
    <property type="evidence" value="ECO:0007669"/>
    <property type="project" value="InterPro"/>
</dbReference>
<dbReference type="CDD" id="cd00707">
    <property type="entry name" value="Pancreat_lipase_like"/>
    <property type="match status" value="1"/>
</dbReference>
<evidence type="ECO:0000256" key="4">
    <source>
        <dbReference type="RuleBase" id="RU004262"/>
    </source>
</evidence>
<keyword evidence="3" id="KW-0964">Secreted</keyword>
<name>A0A9P0GSY2_DIABA</name>
<evidence type="ECO:0000256" key="3">
    <source>
        <dbReference type="ARBA" id="ARBA00022525"/>
    </source>
</evidence>
<organism evidence="6 7">
    <name type="scientific">Diabrotica balteata</name>
    <name type="common">Banded cucumber beetle</name>
    <dbReference type="NCBI Taxonomy" id="107213"/>
    <lineage>
        <taxon>Eukaryota</taxon>
        <taxon>Metazoa</taxon>
        <taxon>Ecdysozoa</taxon>
        <taxon>Arthropoda</taxon>
        <taxon>Hexapoda</taxon>
        <taxon>Insecta</taxon>
        <taxon>Pterygota</taxon>
        <taxon>Neoptera</taxon>
        <taxon>Endopterygota</taxon>
        <taxon>Coleoptera</taxon>
        <taxon>Polyphaga</taxon>
        <taxon>Cucujiformia</taxon>
        <taxon>Chrysomeloidea</taxon>
        <taxon>Chrysomelidae</taxon>
        <taxon>Galerucinae</taxon>
        <taxon>Diabroticina</taxon>
        <taxon>Diabroticites</taxon>
        <taxon>Diabrotica</taxon>
    </lineage>
</organism>
<evidence type="ECO:0000313" key="6">
    <source>
        <dbReference type="EMBL" id="CAH1275076.1"/>
    </source>
</evidence>
<dbReference type="EMBL" id="OU898278">
    <property type="protein sequence ID" value="CAH1275076.1"/>
    <property type="molecule type" value="Genomic_DNA"/>
</dbReference>
<dbReference type="InterPro" id="IPR000734">
    <property type="entry name" value="TAG_lipase"/>
</dbReference>
<dbReference type="Proteomes" id="UP001153709">
    <property type="component" value="Chromosome 3"/>
</dbReference>